<dbReference type="SUPFAM" id="SSF48350">
    <property type="entry name" value="GTPase activation domain, GAP"/>
    <property type="match status" value="1"/>
</dbReference>
<dbReference type="Proteomes" id="UP001362899">
    <property type="component" value="Unassembled WGS sequence"/>
</dbReference>
<feature type="compositionally biased region" description="Polar residues" evidence="6">
    <location>
        <begin position="267"/>
        <end position="307"/>
    </location>
</feature>
<feature type="region of interest" description="Disordered" evidence="6">
    <location>
        <begin position="403"/>
        <end position="470"/>
    </location>
</feature>
<dbReference type="PROSITE" id="PS50023">
    <property type="entry name" value="LIM_DOMAIN_2"/>
    <property type="match status" value="1"/>
</dbReference>
<protein>
    <submittedName>
        <fullName evidence="9">GTPase-activating protein</fullName>
    </submittedName>
</protein>
<dbReference type="AlphaFoldDB" id="A0AAV5RPQ0"/>
<keyword evidence="3 4" id="KW-0862">Zinc</keyword>
<organism evidence="9 10">
    <name type="scientific">Starmerella bacillaris</name>
    <name type="common">Yeast</name>
    <name type="synonym">Candida zemplinina</name>
    <dbReference type="NCBI Taxonomy" id="1247836"/>
    <lineage>
        <taxon>Eukaryota</taxon>
        <taxon>Fungi</taxon>
        <taxon>Dikarya</taxon>
        <taxon>Ascomycota</taxon>
        <taxon>Saccharomycotina</taxon>
        <taxon>Dipodascomycetes</taxon>
        <taxon>Dipodascales</taxon>
        <taxon>Trichomonascaceae</taxon>
        <taxon>Starmerella</taxon>
    </lineage>
</organism>
<dbReference type="Gene3D" id="1.10.555.10">
    <property type="entry name" value="Rho GTPase activation protein"/>
    <property type="match status" value="1"/>
</dbReference>
<evidence type="ECO:0000256" key="4">
    <source>
        <dbReference type="PROSITE-ProRule" id="PRU00125"/>
    </source>
</evidence>
<dbReference type="GO" id="GO:0005938">
    <property type="term" value="C:cell cortex"/>
    <property type="evidence" value="ECO:0007669"/>
    <property type="project" value="UniProtKB-ARBA"/>
</dbReference>
<dbReference type="PANTHER" id="PTHR23176:SF128">
    <property type="entry name" value="RHO GTPASE-ACTIVATING PROTEIN RGD1"/>
    <property type="match status" value="1"/>
</dbReference>
<dbReference type="GO" id="GO:0007165">
    <property type="term" value="P:signal transduction"/>
    <property type="evidence" value="ECO:0007669"/>
    <property type="project" value="InterPro"/>
</dbReference>
<dbReference type="PANTHER" id="PTHR23176">
    <property type="entry name" value="RHO/RAC/CDC GTPASE-ACTIVATING PROTEIN"/>
    <property type="match status" value="1"/>
</dbReference>
<feature type="coiled-coil region" evidence="5">
    <location>
        <begin position="618"/>
        <end position="666"/>
    </location>
</feature>
<dbReference type="CDD" id="cd09395">
    <property type="entry name" value="LIM2_Rga"/>
    <property type="match status" value="1"/>
</dbReference>
<dbReference type="SMART" id="SM00324">
    <property type="entry name" value="RhoGAP"/>
    <property type="match status" value="1"/>
</dbReference>
<feature type="region of interest" description="Disordered" evidence="6">
    <location>
        <begin position="262"/>
        <end position="313"/>
    </location>
</feature>
<dbReference type="Pfam" id="PF00620">
    <property type="entry name" value="RhoGAP"/>
    <property type="match status" value="1"/>
</dbReference>
<dbReference type="InterPro" id="IPR001781">
    <property type="entry name" value="Znf_LIM"/>
</dbReference>
<dbReference type="GO" id="GO:0046872">
    <property type="term" value="F:metal ion binding"/>
    <property type="evidence" value="ECO:0007669"/>
    <property type="project" value="UniProtKB-KW"/>
</dbReference>
<feature type="domain" description="LIM zinc-binding" evidence="7">
    <location>
        <begin position="3"/>
        <end position="65"/>
    </location>
</feature>
<feature type="region of interest" description="Disordered" evidence="6">
    <location>
        <begin position="751"/>
        <end position="790"/>
    </location>
</feature>
<keyword evidence="2 4" id="KW-0479">Metal-binding</keyword>
<evidence type="ECO:0000313" key="9">
    <source>
        <dbReference type="EMBL" id="GMM53222.1"/>
    </source>
</evidence>
<keyword evidence="10" id="KW-1185">Reference proteome</keyword>
<dbReference type="PROSITE" id="PS50238">
    <property type="entry name" value="RHOGAP"/>
    <property type="match status" value="1"/>
</dbReference>
<evidence type="ECO:0000259" key="8">
    <source>
        <dbReference type="PROSITE" id="PS50238"/>
    </source>
</evidence>
<accession>A0AAV5RPQ0</accession>
<reference evidence="9 10" key="1">
    <citation type="journal article" date="2023" name="Elife">
        <title>Identification of key yeast species and microbe-microbe interactions impacting larval growth of Drosophila in the wild.</title>
        <authorList>
            <person name="Mure A."/>
            <person name="Sugiura Y."/>
            <person name="Maeda R."/>
            <person name="Honda K."/>
            <person name="Sakurai N."/>
            <person name="Takahashi Y."/>
            <person name="Watada M."/>
            <person name="Katoh T."/>
            <person name="Gotoh A."/>
            <person name="Gotoh Y."/>
            <person name="Taniguchi I."/>
            <person name="Nakamura K."/>
            <person name="Hayashi T."/>
            <person name="Katayama T."/>
            <person name="Uemura T."/>
            <person name="Hattori Y."/>
        </authorList>
    </citation>
    <scope>NUCLEOTIDE SEQUENCE [LARGE SCALE GENOMIC DNA]</scope>
    <source>
        <strain evidence="9 10">SB-73</strain>
    </source>
</reference>
<dbReference type="Pfam" id="PF00412">
    <property type="entry name" value="LIM"/>
    <property type="match status" value="2"/>
</dbReference>
<evidence type="ECO:0000256" key="6">
    <source>
        <dbReference type="SAM" id="MobiDB-lite"/>
    </source>
</evidence>
<evidence type="ECO:0000313" key="10">
    <source>
        <dbReference type="Proteomes" id="UP001362899"/>
    </source>
</evidence>
<feature type="region of interest" description="Disordered" evidence="6">
    <location>
        <begin position="509"/>
        <end position="588"/>
    </location>
</feature>
<name>A0AAV5RPQ0_STABA</name>
<feature type="domain" description="Rho-GAP" evidence="8">
    <location>
        <begin position="808"/>
        <end position="989"/>
    </location>
</feature>
<feature type="compositionally biased region" description="Polar residues" evidence="6">
    <location>
        <begin position="447"/>
        <end position="466"/>
    </location>
</feature>
<evidence type="ECO:0000256" key="2">
    <source>
        <dbReference type="ARBA" id="ARBA00022723"/>
    </source>
</evidence>
<feature type="compositionally biased region" description="Basic and acidic residues" evidence="6">
    <location>
        <begin position="346"/>
        <end position="371"/>
    </location>
</feature>
<dbReference type="PROSITE" id="PS00478">
    <property type="entry name" value="LIM_DOMAIN_1"/>
    <property type="match status" value="1"/>
</dbReference>
<feature type="compositionally biased region" description="Polar residues" evidence="6">
    <location>
        <begin position="171"/>
        <end position="182"/>
    </location>
</feature>
<feature type="compositionally biased region" description="Low complexity" evidence="6">
    <location>
        <begin position="132"/>
        <end position="152"/>
    </location>
</feature>
<dbReference type="GO" id="GO:0005096">
    <property type="term" value="F:GTPase activator activity"/>
    <property type="evidence" value="ECO:0007669"/>
    <property type="project" value="UniProtKB-KW"/>
</dbReference>
<feature type="compositionally biased region" description="Polar residues" evidence="6">
    <location>
        <begin position="530"/>
        <end position="546"/>
    </location>
</feature>
<feature type="region of interest" description="Disordered" evidence="6">
    <location>
        <begin position="330"/>
        <end position="374"/>
    </location>
</feature>
<keyword evidence="5" id="KW-0175">Coiled coil</keyword>
<dbReference type="InterPro" id="IPR008936">
    <property type="entry name" value="Rho_GTPase_activation_prot"/>
</dbReference>
<dbReference type="EMBL" id="BTGC01000008">
    <property type="protein sequence ID" value="GMM53222.1"/>
    <property type="molecule type" value="Genomic_DNA"/>
</dbReference>
<dbReference type="GO" id="GO:0005933">
    <property type="term" value="C:cellular bud"/>
    <property type="evidence" value="ECO:0007669"/>
    <property type="project" value="UniProtKB-ARBA"/>
</dbReference>
<gene>
    <name evidence="9" type="ORF">DASB73_041850</name>
</gene>
<dbReference type="Gene3D" id="2.10.110.10">
    <property type="entry name" value="Cysteine Rich Protein"/>
    <property type="match status" value="2"/>
</dbReference>
<dbReference type="SMART" id="SM00132">
    <property type="entry name" value="LIM"/>
    <property type="match status" value="2"/>
</dbReference>
<evidence type="ECO:0000259" key="7">
    <source>
        <dbReference type="PROSITE" id="PS50023"/>
    </source>
</evidence>
<comment type="caution">
    <text evidence="9">The sequence shown here is derived from an EMBL/GenBank/DDBJ whole genome shotgun (WGS) entry which is preliminary data.</text>
</comment>
<sequence>MKERCKACDLNLSDQSVYALGDDRWHIDCFKCSVCKKQLTEEMNMLVLKDGMIICSDCSFSCAMCSRKITDVAVLTNDKAFCASCFVCKKCKNKIDDLHYARTSQGIFCMSCHQILLDHKRRRRKQQALAQNSSPSVSTASNTPAASPSPVTNGQLKHLPTSHSKARDNDQTLSDETQNESNWIKEGPPVIEVPQIKETSSVQQVAPVKETIITESFTVSNPSKLSITTQMSQISREVSHQSFSSVSESNINSATAIADLSSLKPPVSNSSPESATYSQYSQSGSPMDSVSGKSDISNLSESTNLEPSDSMEPLTVNNKQKATLEIHEKVQKFDNKGTSKNSLVSEKSEILEQSDRSENSKYMKDPERGDRSVNFPSAVTLESSQRPQSSNKLDDPFVRNEKTDESAYIPTPVHHSQPSRSPREGRSRSGSQVSQKSQKSHISQVSMSQNSLTSQMSHSNSASSVNKVPRKKLAPSAFQDEDFIDEPQTPSSTSSAGVVNIATTASVAIPQRSLLRPHSPERQGNHRKTNSQNSNTSTPQQPSKSPFSRLLRKRSQNDSPIPLISSPTNFHKHKGNDTLQESTSLEDLEPSEITSIGSGINTNINGASSNGSNLSSSIHSANATLNSLRLEIVKLHDEQKNLLKRNMQLLELNQDLEKQIADKMAQHPNLEKPYVTVLEPKENNPLKSTKNWFFRKKETSTSIAPITSPLSASANYMMNDSANMSHLIPSNPLSNSGSSISHGFGFVGNSLGNRGSNDHGSHHSSNHGSLNNLSSHHGHNDALKPHSNSVNGLNSLNQAEIFQAHSLVTLGTNEAAPLFVNRCFQEVEKRGLDVVGIYRKPGSKPQVDLLLKHFSSEGDISSGEQLMNSAEIQTITSAVKQYLRKLQNPVIPFDVYEAYIAAGNSRNVEVLKRAVSQLPQVHLATLKVCIAHLSMVASHENVNLMNKHNLATVFAPTLSRDENGDREVPDMHAREDATLLLLENASILDSM</sequence>
<proteinExistence type="predicted"/>
<dbReference type="InterPro" id="IPR050729">
    <property type="entry name" value="Rho-GAP"/>
</dbReference>
<dbReference type="InterPro" id="IPR000198">
    <property type="entry name" value="RhoGAP_dom"/>
</dbReference>
<feature type="compositionally biased region" description="Low complexity" evidence="6">
    <location>
        <begin position="428"/>
        <end position="446"/>
    </location>
</feature>
<feature type="region of interest" description="Disordered" evidence="6">
    <location>
        <begin position="123"/>
        <end position="199"/>
    </location>
</feature>
<keyword evidence="4" id="KW-0440">LIM domain</keyword>
<dbReference type="CDD" id="cd00159">
    <property type="entry name" value="RhoGAP"/>
    <property type="match status" value="1"/>
</dbReference>
<evidence type="ECO:0000256" key="1">
    <source>
        <dbReference type="ARBA" id="ARBA00022468"/>
    </source>
</evidence>
<keyword evidence="1" id="KW-0343">GTPase activation</keyword>
<feature type="compositionally biased region" description="Low complexity" evidence="6">
    <location>
        <begin position="766"/>
        <end position="775"/>
    </location>
</feature>
<evidence type="ECO:0000256" key="5">
    <source>
        <dbReference type="SAM" id="Coils"/>
    </source>
</evidence>
<evidence type="ECO:0000256" key="3">
    <source>
        <dbReference type="ARBA" id="ARBA00022833"/>
    </source>
</evidence>